<evidence type="ECO:0000256" key="2">
    <source>
        <dbReference type="ARBA" id="ARBA00022448"/>
    </source>
</evidence>
<feature type="transmembrane region" description="Helical" evidence="8">
    <location>
        <begin position="269"/>
        <end position="293"/>
    </location>
</feature>
<feature type="transmembrane region" description="Helical" evidence="8">
    <location>
        <begin position="232"/>
        <end position="249"/>
    </location>
</feature>
<dbReference type="PANTHER" id="PTHR45711:SF6">
    <property type="entry name" value="CHLORIDE CHANNEL PROTEIN"/>
    <property type="match status" value="1"/>
</dbReference>
<keyword evidence="4 8" id="KW-1133">Transmembrane helix</keyword>
<dbReference type="InterPro" id="IPR036721">
    <property type="entry name" value="RCK_C_sf"/>
</dbReference>
<evidence type="ECO:0000259" key="9">
    <source>
        <dbReference type="PROSITE" id="PS51202"/>
    </source>
</evidence>
<sequence>MAKKGQKRQFNPIRLRFIIRGLIVGVLVGIVVSTFRFLIETGLNWVMKIYPTLASHPLRLGAWVIGSIVIALIIGRIVKTAPEISGSGIPQVEGQLEGELDYPWWPVFWKKFVTGLFSIGSGLFLGREGPSIQLGASLAQGVAEWHHDSGSNRRIMIASGAAAGLAAAFDAPIAGTLFVLEEIYHNFSPLVWMTSLASALGADFISANVFGLKPVLQIRYAHSFPISQYGHLIVLGILLGLLGYVYQRFLLAQSKWYSWLKLPRWVDGVIPFLLVIPIGMFDIHMLGGGNQVILRLAVQTPTLRFLLLLAVIRFFFSMISYGSGLPGGFFLPILTFGAILGAIYGVVLSQLGWLDPIYITNLIIFAMAAYFACITKAPFTAILLVTEMVGNLQHLMPLAVMALTAYIVVDLLGGAPIYQSLLDRLLVSTHLKQVHQMQRFEMPVFEGSAMDNLQVRDFKWPKQSLLIGLRRGDRNVIPHGDTLIQAGDTLILLADQGQISIVRHQIEQTVAQMSELATNP</sequence>
<dbReference type="EMBL" id="JQAT01000003">
    <property type="protein sequence ID" value="KRN28510.1"/>
    <property type="molecule type" value="Genomic_DNA"/>
</dbReference>
<dbReference type="EMBL" id="JQAZ01000003">
    <property type="protein sequence ID" value="KRN32010.1"/>
    <property type="molecule type" value="Genomic_DNA"/>
</dbReference>
<dbReference type="AlphaFoldDB" id="A0A0R2FJR0"/>
<dbReference type="InterPro" id="IPR001807">
    <property type="entry name" value="ClC"/>
</dbReference>
<dbReference type="InterPro" id="IPR014743">
    <property type="entry name" value="Cl-channel_core"/>
</dbReference>
<dbReference type="GO" id="GO:0005886">
    <property type="term" value="C:plasma membrane"/>
    <property type="evidence" value="ECO:0007669"/>
    <property type="project" value="TreeGrafter"/>
</dbReference>
<dbReference type="GO" id="GO:0005247">
    <property type="term" value="F:voltage-gated chloride channel activity"/>
    <property type="evidence" value="ECO:0007669"/>
    <property type="project" value="TreeGrafter"/>
</dbReference>
<evidence type="ECO:0000313" key="13">
    <source>
        <dbReference type="Proteomes" id="UP000051751"/>
    </source>
</evidence>
<feature type="transmembrane region" description="Helical" evidence="8">
    <location>
        <begin position="59"/>
        <end position="78"/>
    </location>
</feature>
<dbReference type="STRING" id="81857.IV38_GL001512"/>
<feature type="transmembrane region" description="Helical" evidence="8">
    <location>
        <begin position="329"/>
        <end position="347"/>
    </location>
</feature>
<dbReference type="CDD" id="cd01031">
    <property type="entry name" value="EriC"/>
    <property type="match status" value="1"/>
</dbReference>
<keyword evidence="6 8" id="KW-0472">Membrane</keyword>
<keyword evidence="12" id="KW-1185">Reference proteome</keyword>
<organism evidence="10 13">
    <name type="scientific">Lactobacillus selangorensis</name>
    <dbReference type="NCBI Taxonomy" id="81857"/>
    <lineage>
        <taxon>Bacteria</taxon>
        <taxon>Bacillati</taxon>
        <taxon>Bacillota</taxon>
        <taxon>Bacilli</taxon>
        <taxon>Lactobacillales</taxon>
        <taxon>Lactobacillaceae</taxon>
        <taxon>Lactobacillus</taxon>
    </lineage>
</organism>
<feature type="transmembrane region" description="Helical" evidence="8">
    <location>
        <begin position="359"/>
        <end position="386"/>
    </location>
</feature>
<dbReference type="PATRIC" id="fig|81857.3.peg.1521"/>
<name>A0A0R2FJR0_9LACO</name>
<dbReference type="Pfam" id="PF00654">
    <property type="entry name" value="Voltage_CLC"/>
    <property type="match status" value="1"/>
</dbReference>
<protein>
    <submittedName>
        <fullName evidence="10">Chloride channel protein</fullName>
    </submittedName>
</protein>
<proteinExistence type="predicted"/>
<dbReference type="SUPFAM" id="SSF116726">
    <property type="entry name" value="TrkA C-terminal domain-like"/>
    <property type="match status" value="1"/>
</dbReference>
<evidence type="ECO:0000256" key="1">
    <source>
        <dbReference type="ARBA" id="ARBA00004141"/>
    </source>
</evidence>
<feature type="transmembrane region" description="Helical" evidence="8">
    <location>
        <begin position="155"/>
        <end position="178"/>
    </location>
</feature>
<keyword evidence="7" id="KW-0868">Chloride</keyword>
<evidence type="ECO:0000256" key="6">
    <source>
        <dbReference type="ARBA" id="ARBA00023136"/>
    </source>
</evidence>
<dbReference type="GO" id="GO:0006813">
    <property type="term" value="P:potassium ion transport"/>
    <property type="evidence" value="ECO:0007669"/>
    <property type="project" value="InterPro"/>
</dbReference>
<dbReference type="GO" id="GO:0008324">
    <property type="term" value="F:monoatomic cation transmembrane transporter activity"/>
    <property type="evidence" value="ECO:0007669"/>
    <property type="project" value="InterPro"/>
</dbReference>
<evidence type="ECO:0000256" key="3">
    <source>
        <dbReference type="ARBA" id="ARBA00022692"/>
    </source>
</evidence>
<evidence type="ECO:0000256" key="4">
    <source>
        <dbReference type="ARBA" id="ARBA00022989"/>
    </source>
</evidence>
<dbReference type="Gene3D" id="1.10.3080.10">
    <property type="entry name" value="Clc chloride channel"/>
    <property type="match status" value="1"/>
</dbReference>
<dbReference type="Gene3D" id="3.30.70.1450">
    <property type="entry name" value="Regulator of K+ conductance, C-terminal domain"/>
    <property type="match status" value="1"/>
</dbReference>
<comment type="caution">
    <text evidence="10">The sequence shown here is derived from an EMBL/GenBank/DDBJ whole genome shotgun (WGS) entry which is preliminary data.</text>
</comment>
<feature type="transmembrane region" description="Helical" evidence="8">
    <location>
        <begin position="305"/>
        <end position="323"/>
    </location>
</feature>
<keyword evidence="5" id="KW-0406">Ion transport</keyword>
<evidence type="ECO:0000313" key="10">
    <source>
        <dbReference type="EMBL" id="KRN28510.1"/>
    </source>
</evidence>
<comment type="subcellular location">
    <subcellularLocation>
        <location evidence="1">Membrane</location>
        <topology evidence="1">Multi-pass membrane protein</topology>
    </subcellularLocation>
</comment>
<evidence type="ECO:0000256" key="8">
    <source>
        <dbReference type="SAM" id="Phobius"/>
    </source>
</evidence>
<feature type="transmembrane region" description="Helical" evidence="8">
    <location>
        <begin position="398"/>
        <end position="418"/>
    </location>
</feature>
<dbReference type="PRINTS" id="PR00762">
    <property type="entry name" value="CLCHANNEL"/>
</dbReference>
<keyword evidence="2" id="KW-0813">Transport</keyword>
<dbReference type="InterPro" id="IPR006037">
    <property type="entry name" value="RCK_C"/>
</dbReference>
<dbReference type="Proteomes" id="UP000051645">
    <property type="component" value="Unassembled WGS sequence"/>
</dbReference>
<dbReference type="Proteomes" id="UP000051751">
    <property type="component" value="Unassembled WGS sequence"/>
</dbReference>
<reference evidence="12 13" key="1">
    <citation type="journal article" date="2015" name="Genome Announc.">
        <title>Expanding the biotechnology potential of lactobacilli through comparative genomics of 213 strains and associated genera.</title>
        <authorList>
            <person name="Sun Z."/>
            <person name="Harris H.M."/>
            <person name="McCann A."/>
            <person name="Guo C."/>
            <person name="Argimon S."/>
            <person name="Zhang W."/>
            <person name="Yang X."/>
            <person name="Jeffery I.B."/>
            <person name="Cooney J.C."/>
            <person name="Kagawa T.F."/>
            <person name="Liu W."/>
            <person name="Song Y."/>
            <person name="Salvetti E."/>
            <person name="Wrobel A."/>
            <person name="Rasinkangas P."/>
            <person name="Parkhill J."/>
            <person name="Rea M.C."/>
            <person name="O'Sullivan O."/>
            <person name="Ritari J."/>
            <person name="Douillard F.P."/>
            <person name="Paul Ross R."/>
            <person name="Yang R."/>
            <person name="Briner A.E."/>
            <person name="Felis G.E."/>
            <person name="de Vos W.M."/>
            <person name="Barrangou R."/>
            <person name="Klaenhammer T.R."/>
            <person name="Caufield P.W."/>
            <person name="Cui Y."/>
            <person name="Zhang H."/>
            <person name="O'Toole P.W."/>
        </authorList>
    </citation>
    <scope>NUCLEOTIDE SEQUENCE [LARGE SCALE GENOMIC DNA]</scope>
    <source>
        <strain evidence="10 13">ATCC BAA-66</strain>
        <strain evidence="11 12">DSM 13344</strain>
    </source>
</reference>
<keyword evidence="3 8" id="KW-0812">Transmembrane</keyword>
<feature type="transmembrane region" description="Helical" evidence="8">
    <location>
        <begin position="21"/>
        <end position="39"/>
    </location>
</feature>
<gene>
    <name evidence="10" type="ORF">IV38_GL001512</name>
    <name evidence="11" type="ORF">IV40_GL001298</name>
</gene>
<feature type="domain" description="RCK C-terminal" evidence="9">
    <location>
        <begin position="427"/>
        <end position="508"/>
    </location>
</feature>
<dbReference type="SUPFAM" id="SSF81340">
    <property type="entry name" value="Clc chloride channel"/>
    <property type="match status" value="1"/>
</dbReference>
<dbReference type="PANTHER" id="PTHR45711">
    <property type="entry name" value="CHLORIDE CHANNEL PROTEIN"/>
    <property type="match status" value="1"/>
</dbReference>
<feature type="transmembrane region" description="Helical" evidence="8">
    <location>
        <begin position="190"/>
        <end position="211"/>
    </location>
</feature>
<evidence type="ECO:0000256" key="7">
    <source>
        <dbReference type="ARBA" id="ARBA00023214"/>
    </source>
</evidence>
<evidence type="ECO:0000256" key="5">
    <source>
        <dbReference type="ARBA" id="ARBA00023065"/>
    </source>
</evidence>
<evidence type="ECO:0000313" key="11">
    <source>
        <dbReference type="EMBL" id="KRN32010.1"/>
    </source>
</evidence>
<dbReference type="PROSITE" id="PS51202">
    <property type="entry name" value="RCK_C"/>
    <property type="match status" value="1"/>
</dbReference>
<dbReference type="Pfam" id="PF02080">
    <property type="entry name" value="TrkA_C"/>
    <property type="match status" value="1"/>
</dbReference>
<evidence type="ECO:0000313" key="12">
    <source>
        <dbReference type="Proteomes" id="UP000051645"/>
    </source>
</evidence>
<accession>A0A0R2FJR0</accession>